<reference evidence="4 5" key="1">
    <citation type="submission" date="2016-12" db="EMBL/GenBank/DDBJ databases">
        <title>Genome sequencing of Methylocaldum marinum.</title>
        <authorList>
            <person name="Takeuchi M."/>
            <person name="Kamagata Y."/>
            <person name="Hiraoka S."/>
            <person name="Oshima K."/>
            <person name="Hattori M."/>
            <person name="Iwasaki W."/>
        </authorList>
    </citation>
    <scope>NUCLEOTIDE SEQUENCE [LARGE SCALE GENOMIC DNA]</scope>
    <source>
        <strain evidence="4 5">S8</strain>
    </source>
</reference>
<organism evidence="4 5">
    <name type="scientific">Methylocaldum marinum</name>
    <dbReference type="NCBI Taxonomy" id="1432792"/>
    <lineage>
        <taxon>Bacteria</taxon>
        <taxon>Pseudomonadati</taxon>
        <taxon>Pseudomonadota</taxon>
        <taxon>Gammaproteobacteria</taxon>
        <taxon>Methylococcales</taxon>
        <taxon>Methylococcaceae</taxon>
        <taxon>Methylocaldum</taxon>
    </lineage>
</organism>
<feature type="coiled-coil region" evidence="1">
    <location>
        <begin position="172"/>
        <end position="241"/>
    </location>
</feature>
<evidence type="ECO:0000256" key="2">
    <source>
        <dbReference type="SAM" id="SignalP"/>
    </source>
</evidence>
<evidence type="ECO:0000259" key="3">
    <source>
        <dbReference type="Pfam" id="PF01551"/>
    </source>
</evidence>
<sequence length="389" mass="43599">MRFAVLSFFRGAHVFCLVLAFQLPNASADSEPKARADELITVRERIKSVQKARDSLESRRRALVGQLSTIERKYGQLAKRLKELALQAEAQSQRLSELEHQSSELKATIKTQHKTLAGQARAAYASGRQDWLKLVLDQDEPARLSRVLAYYNYLSQARFSLLKDMQSDLTTLRQLQREVAAGADRLRSTREQVAKESLELEKFRRSRREVLAGLERTLQDKDAQLEQLRDDEERLQDLVAAIRPFAGDPARNPKTRNGGFSALYGRLTYPTEGALLERFGNPRAGGRWDGVVIRAPEGAPVHAVASGSVAYSDWLRGYGLLTIIDHGDGYMSLYAFNQSLYKNVGDWVNGGDIIATVGASGGRRESGLYFGIREKGRPVNPMLWCSRND</sequence>
<dbReference type="PANTHER" id="PTHR21666:SF270">
    <property type="entry name" value="MUREIN HYDROLASE ACTIVATOR ENVC"/>
    <property type="match status" value="1"/>
</dbReference>
<feature type="signal peptide" evidence="2">
    <location>
        <begin position="1"/>
        <end position="28"/>
    </location>
</feature>
<accession>A0A250KYK4</accession>
<dbReference type="SUPFAM" id="SSF51261">
    <property type="entry name" value="Duplicated hybrid motif"/>
    <property type="match status" value="1"/>
</dbReference>
<dbReference type="InterPro" id="IPR050570">
    <property type="entry name" value="Cell_wall_metabolism_enzyme"/>
</dbReference>
<dbReference type="Pfam" id="PF01551">
    <property type="entry name" value="Peptidase_M23"/>
    <property type="match status" value="1"/>
</dbReference>
<evidence type="ECO:0000256" key="1">
    <source>
        <dbReference type="SAM" id="Coils"/>
    </source>
</evidence>
<protein>
    <submittedName>
        <fullName evidence="4">Peptidase, family M23/M37 domain protein</fullName>
    </submittedName>
</protein>
<dbReference type="Proteomes" id="UP000266313">
    <property type="component" value="Chromosome"/>
</dbReference>
<dbReference type="InterPro" id="IPR011055">
    <property type="entry name" value="Dup_hybrid_motif"/>
</dbReference>
<evidence type="ECO:0000313" key="5">
    <source>
        <dbReference type="Proteomes" id="UP000266313"/>
    </source>
</evidence>
<name>A0A250KYK4_9GAMM</name>
<dbReference type="KEGG" id="mmai:sS8_4666"/>
<dbReference type="PANTHER" id="PTHR21666">
    <property type="entry name" value="PEPTIDASE-RELATED"/>
    <property type="match status" value="1"/>
</dbReference>
<gene>
    <name evidence="4" type="ORF">sS8_4666</name>
</gene>
<dbReference type="FunFam" id="2.70.70.10:FF:000003">
    <property type="entry name" value="Murein hydrolase activator EnvC"/>
    <property type="match status" value="1"/>
</dbReference>
<evidence type="ECO:0000313" key="4">
    <source>
        <dbReference type="EMBL" id="BBA36596.1"/>
    </source>
</evidence>
<dbReference type="CDD" id="cd12797">
    <property type="entry name" value="M23_peptidase"/>
    <property type="match status" value="1"/>
</dbReference>
<dbReference type="InterPro" id="IPR016047">
    <property type="entry name" value="M23ase_b-sheet_dom"/>
</dbReference>
<keyword evidence="2" id="KW-0732">Signal</keyword>
<dbReference type="GO" id="GO:0004222">
    <property type="term" value="F:metalloendopeptidase activity"/>
    <property type="evidence" value="ECO:0007669"/>
    <property type="project" value="TreeGrafter"/>
</dbReference>
<dbReference type="Gene3D" id="2.70.70.10">
    <property type="entry name" value="Glucose Permease (Domain IIA)"/>
    <property type="match status" value="1"/>
</dbReference>
<dbReference type="Gene3D" id="6.10.250.3150">
    <property type="match status" value="1"/>
</dbReference>
<keyword evidence="1" id="KW-0175">Coiled coil</keyword>
<feature type="chain" id="PRO_5012106111" evidence="2">
    <location>
        <begin position="29"/>
        <end position="389"/>
    </location>
</feature>
<dbReference type="AlphaFoldDB" id="A0A250KYK4"/>
<keyword evidence="5" id="KW-1185">Reference proteome</keyword>
<feature type="coiled-coil region" evidence="1">
    <location>
        <begin position="39"/>
        <end position="108"/>
    </location>
</feature>
<proteinExistence type="predicted"/>
<feature type="domain" description="M23ase beta-sheet core" evidence="3">
    <location>
        <begin position="288"/>
        <end position="381"/>
    </location>
</feature>
<dbReference type="EMBL" id="AP017928">
    <property type="protein sequence ID" value="BBA36596.1"/>
    <property type="molecule type" value="Genomic_DNA"/>
</dbReference>